<dbReference type="PROSITE" id="PS50850">
    <property type="entry name" value="MFS"/>
    <property type="match status" value="1"/>
</dbReference>
<keyword evidence="3 6" id="KW-0812">Transmembrane</keyword>
<comment type="subcellular location">
    <subcellularLocation>
        <location evidence="1">Membrane</location>
        <topology evidence="1">Multi-pass membrane protein</topology>
    </subcellularLocation>
</comment>
<protein>
    <recommendedName>
        <fullName evidence="7">Major facilitator superfamily (MFS) profile domain-containing protein</fullName>
    </recommendedName>
</protein>
<organism evidence="8 9">
    <name type="scientific">Trichoglossum hirsutum</name>
    <dbReference type="NCBI Taxonomy" id="265104"/>
    <lineage>
        <taxon>Eukaryota</taxon>
        <taxon>Fungi</taxon>
        <taxon>Dikarya</taxon>
        <taxon>Ascomycota</taxon>
        <taxon>Pezizomycotina</taxon>
        <taxon>Geoglossomycetes</taxon>
        <taxon>Geoglossales</taxon>
        <taxon>Geoglossaceae</taxon>
        <taxon>Trichoglossum</taxon>
    </lineage>
</organism>
<evidence type="ECO:0000259" key="7">
    <source>
        <dbReference type="PROSITE" id="PS50850"/>
    </source>
</evidence>
<dbReference type="Pfam" id="PF00083">
    <property type="entry name" value="Sugar_tr"/>
    <property type="match status" value="1"/>
</dbReference>
<dbReference type="PANTHER" id="PTHR48020:SF25">
    <property type="entry name" value="SUGAR TRANSPORTER, PUTATIVE (AFU_ORTHOLOGUE AFUA_7G05830)-RELATED"/>
    <property type="match status" value="1"/>
</dbReference>
<dbReference type="GO" id="GO:0016020">
    <property type="term" value="C:membrane"/>
    <property type="evidence" value="ECO:0007669"/>
    <property type="project" value="UniProtKB-SubCell"/>
</dbReference>
<dbReference type="SUPFAM" id="SSF103473">
    <property type="entry name" value="MFS general substrate transporter"/>
    <property type="match status" value="1"/>
</dbReference>
<evidence type="ECO:0000256" key="1">
    <source>
        <dbReference type="ARBA" id="ARBA00004141"/>
    </source>
</evidence>
<dbReference type="InterPro" id="IPR036259">
    <property type="entry name" value="MFS_trans_sf"/>
</dbReference>
<evidence type="ECO:0000256" key="5">
    <source>
        <dbReference type="ARBA" id="ARBA00023136"/>
    </source>
</evidence>
<dbReference type="Proteomes" id="UP000750711">
    <property type="component" value="Unassembled WGS sequence"/>
</dbReference>
<evidence type="ECO:0000313" key="8">
    <source>
        <dbReference type="EMBL" id="KAH0538528.1"/>
    </source>
</evidence>
<dbReference type="InterPro" id="IPR005828">
    <property type="entry name" value="MFS_sugar_transport-like"/>
</dbReference>
<gene>
    <name evidence="8" type="ORF">GP486_008771</name>
</gene>
<keyword evidence="5 6" id="KW-0472">Membrane</keyword>
<evidence type="ECO:0000313" key="9">
    <source>
        <dbReference type="Proteomes" id="UP000750711"/>
    </source>
</evidence>
<dbReference type="GO" id="GO:0022857">
    <property type="term" value="F:transmembrane transporter activity"/>
    <property type="evidence" value="ECO:0007669"/>
    <property type="project" value="InterPro"/>
</dbReference>
<dbReference type="InterPro" id="IPR020846">
    <property type="entry name" value="MFS_dom"/>
</dbReference>
<reference evidence="8" key="1">
    <citation type="submission" date="2021-03" db="EMBL/GenBank/DDBJ databases">
        <title>Comparative genomics and phylogenomic investigation of the class Geoglossomycetes provide insights into ecological specialization and systematics.</title>
        <authorList>
            <person name="Melie T."/>
            <person name="Pirro S."/>
            <person name="Miller A.N."/>
            <person name="Quandt A."/>
        </authorList>
    </citation>
    <scope>NUCLEOTIDE SEQUENCE</scope>
    <source>
        <strain evidence="8">CAQ_001_2017</strain>
    </source>
</reference>
<dbReference type="PANTHER" id="PTHR48020">
    <property type="entry name" value="PROTON MYO-INOSITOL COTRANSPORTER"/>
    <property type="match status" value="1"/>
</dbReference>
<keyword evidence="4 6" id="KW-1133">Transmembrane helix</keyword>
<accession>A0A9P8KZ32</accession>
<keyword evidence="9" id="KW-1185">Reference proteome</keyword>
<dbReference type="InterPro" id="IPR050814">
    <property type="entry name" value="Myo-inositol_Transporter"/>
</dbReference>
<feature type="transmembrane region" description="Helical" evidence="6">
    <location>
        <begin position="62"/>
        <end position="82"/>
    </location>
</feature>
<dbReference type="AlphaFoldDB" id="A0A9P8KZ32"/>
<evidence type="ECO:0000256" key="2">
    <source>
        <dbReference type="ARBA" id="ARBA00022448"/>
    </source>
</evidence>
<name>A0A9P8KZ32_9PEZI</name>
<dbReference type="EMBL" id="JAGHQM010003962">
    <property type="protein sequence ID" value="KAH0538528.1"/>
    <property type="molecule type" value="Genomic_DNA"/>
</dbReference>
<keyword evidence="2" id="KW-0813">Transport</keyword>
<sequence length="186" mass="21432">MSIFLFFTGFSFFIPDDPSHHAARIACIATGIYLFGMVYSPGEGPVPFTYSAEAYPLYIRSYGMSLATSTTWFFNFLLSITWPSIQTAFTTQGAFGWYAGWNIVGFFLVLFFLPETKGKTLEELDQVFSVPTRVHAAYGARQIPYFFRRYILRQDIQPEKLYKQDDVIYTDTAFQRETEAESEKRV</sequence>
<proteinExistence type="predicted"/>
<evidence type="ECO:0000256" key="3">
    <source>
        <dbReference type="ARBA" id="ARBA00022692"/>
    </source>
</evidence>
<feature type="transmembrane region" description="Helical" evidence="6">
    <location>
        <begin position="94"/>
        <end position="113"/>
    </location>
</feature>
<feature type="domain" description="Major facilitator superfamily (MFS) profile" evidence="7">
    <location>
        <begin position="1"/>
        <end position="117"/>
    </location>
</feature>
<evidence type="ECO:0000256" key="6">
    <source>
        <dbReference type="SAM" id="Phobius"/>
    </source>
</evidence>
<dbReference type="Gene3D" id="1.20.1250.20">
    <property type="entry name" value="MFS general substrate transporter like domains"/>
    <property type="match status" value="1"/>
</dbReference>
<evidence type="ECO:0000256" key="4">
    <source>
        <dbReference type="ARBA" id="ARBA00022989"/>
    </source>
</evidence>
<comment type="caution">
    <text evidence="8">The sequence shown here is derived from an EMBL/GenBank/DDBJ whole genome shotgun (WGS) entry which is preliminary data.</text>
</comment>